<dbReference type="Proteomes" id="UP000238589">
    <property type="component" value="Unassembled WGS sequence"/>
</dbReference>
<organism evidence="1 2">
    <name type="scientific">Malikia granosa</name>
    <dbReference type="NCBI Taxonomy" id="263067"/>
    <lineage>
        <taxon>Bacteria</taxon>
        <taxon>Pseudomonadati</taxon>
        <taxon>Pseudomonadota</taxon>
        <taxon>Betaproteobacteria</taxon>
        <taxon>Burkholderiales</taxon>
        <taxon>Comamonadaceae</taxon>
        <taxon>Malikia</taxon>
    </lineage>
</organism>
<dbReference type="AlphaFoldDB" id="A0A2S9K0R9"/>
<keyword evidence="2" id="KW-1185">Reference proteome</keyword>
<evidence type="ECO:0000313" key="2">
    <source>
        <dbReference type="Proteomes" id="UP000238589"/>
    </source>
</evidence>
<reference evidence="1 2" key="1">
    <citation type="submission" date="2018-03" db="EMBL/GenBank/DDBJ databases">
        <title>Comparative genomics illustrates the genes involved in a hyperalkaliphilic mechanisms of Serpentinomonas isolated from highly-alkaline calcium-rich serpentinized springs.</title>
        <authorList>
            <person name="Suzuki S."/>
            <person name="Ishii S."/>
            <person name="Walworth N."/>
            <person name="Bird L."/>
            <person name="Kuenen J.G."/>
            <person name="Nealson K.H."/>
        </authorList>
    </citation>
    <scope>NUCLEOTIDE SEQUENCE [LARGE SCALE GENOMIC DNA]</scope>
    <source>
        <strain evidence="1 2">P1</strain>
    </source>
</reference>
<sequence length="146" mass="16692">MIQESQIKEVAMLPVILTRRNGLTCYSSHEHQDLIAESEDTLCIDRWESMLHLIAPNMRDVLIPVSDQKAPEVINQTECDLADGDLKRLISSYYAMWQTADTDHNKPLDELALDAVSRVAWFLQRRFQGLAEQIVMDYSAQTISLV</sequence>
<dbReference type="RefSeq" id="WP_105749649.1">
    <property type="nucleotide sequence ID" value="NZ_PVLQ01000104.1"/>
</dbReference>
<dbReference type="EMBL" id="PVLQ01000104">
    <property type="protein sequence ID" value="PRD64036.1"/>
    <property type="molecule type" value="Genomic_DNA"/>
</dbReference>
<comment type="caution">
    <text evidence="1">The sequence shown here is derived from an EMBL/GenBank/DDBJ whole genome shotgun (WGS) entry which is preliminary data.</text>
</comment>
<protein>
    <submittedName>
        <fullName evidence="1">Uncharacterized protein</fullName>
    </submittedName>
</protein>
<evidence type="ECO:0000313" key="1">
    <source>
        <dbReference type="EMBL" id="PRD64036.1"/>
    </source>
</evidence>
<gene>
    <name evidence="1" type="ORF">C6P64_16570</name>
</gene>
<proteinExistence type="predicted"/>
<name>A0A2S9K0R9_9BURK</name>
<accession>A0A2S9K0R9</accession>